<evidence type="ECO:0000313" key="9">
    <source>
        <dbReference type="EMBL" id="KAK6626130.1"/>
    </source>
</evidence>
<dbReference type="PANTHER" id="PTHR13962">
    <property type="entry name" value="FORKHEAD BOX PROTEIN N3-LIKE PROTEIN-RELATED"/>
    <property type="match status" value="1"/>
</dbReference>
<organism evidence="9 10">
    <name type="scientific">Polyplax serrata</name>
    <name type="common">Common mouse louse</name>
    <dbReference type="NCBI Taxonomy" id="468196"/>
    <lineage>
        <taxon>Eukaryota</taxon>
        <taxon>Metazoa</taxon>
        <taxon>Ecdysozoa</taxon>
        <taxon>Arthropoda</taxon>
        <taxon>Hexapoda</taxon>
        <taxon>Insecta</taxon>
        <taxon>Pterygota</taxon>
        <taxon>Neoptera</taxon>
        <taxon>Paraneoptera</taxon>
        <taxon>Psocodea</taxon>
        <taxon>Troctomorpha</taxon>
        <taxon>Phthiraptera</taxon>
        <taxon>Anoplura</taxon>
        <taxon>Polyplacidae</taxon>
        <taxon>Polyplax</taxon>
    </lineage>
</organism>
<keyword evidence="4" id="KW-0804">Transcription</keyword>
<feature type="compositionally biased region" description="Basic and acidic residues" evidence="7">
    <location>
        <begin position="124"/>
        <end position="137"/>
    </location>
</feature>
<accession>A0AAN8PLB3</accession>
<reference evidence="9 10" key="1">
    <citation type="submission" date="2023-10" db="EMBL/GenBank/DDBJ databases">
        <title>Genomes of two closely related lineages of the louse Polyplax serrata with different host specificities.</title>
        <authorList>
            <person name="Martinu J."/>
            <person name="Tarabai H."/>
            <person name="Stefka J."/>
            <person name="Hypsa V."/>
        </authorList>
    </citation>
    <scope>NUCLEOTIDE SEQUENCE [LARGE SCALE GENOMIC DNA]</scope>
    <source>
        <strain evidence="9">HR10_N</strain>
    </source>
</reference>
<proteinExistence type="predicted"/>
<dbReference type="GO" id="GO:0005634">
    <property type="term" value="C:nucleus"/>
    <property type="evidence" value="ECO:0007669"/>
    <property type="project" value="UniProtKB-SubCell"/>
</dbReference>
<evidence type="ECO:0000256" key="1">
    <source>
        <dbReference type="ARBA" id="ARBA00004123"/>
    </source>
</evidence>
<protein>
    <recommendedName>
        <fullName evidence="8">Fork-head domain-containing protein</fullName>
    </recommendedName>
</protein>
<feature type="DNA-binding region" description="Fork-head" evidence="6">
    <location>
        <begin position="652"/>
        <end position="743"/>
    </location>
</feature>
<evidence type="ECO:0000256" key="7">
    <source>
        <dbReference type="SAM" id="MobiDB-lite"/>
    </source>
</evidence>
<dbReference type="GO" id="GO:0000987">
    <property type="term" value="F:cis-regulatory region sequence-specific DNA binding"/>
    <property type="evidence" value="ECO:0007669"/>
    <property type="project" value="TreeGrafter"/>
</dbReference>
<feature type="domain" description="Fork-head" evidence="8">
    <location>
        <begin position="652"/>
        <end position="743"/>
    </location>
</feature>
<dbReference type="PROSITE" id="PS50039">
    <property type="entry name" value="FORK_HEAD_3"/>
    <property type="match status" value="1"/>
</dbReference>
<dbReference type="SMART" id="SM00339">
    <property type="entry name" value="FH"/>
    <property type="match status" value="1"/>
</dbReference>
<evidence type="ECO:0000259" key="8">
    <source>
        <dbReference type="PROSITE" id="PS50039"/>
    </source>
</evidence>
<comment type="caution">
    <text evidence="9">The sequence shown here is derived from an EMBL/GenBank/DDBJ whole genome shotgun (WGS) entry which is preliminary data.</text>
</comment>
<keyword evidence="2" id="KW-0805">Transcription regulation</keyword>
<keyword evidence="5 6" id="KW-0539">Nucleus</keyword>
<dbReference type="Pfam" id="PF00250">
    <property type="entry name" value="Forkhead"/>
    <property type="match status" value="1"/>
</dbReference>
<dbReference type="PRINTS" id="PR00053">
    <property type="entry name" value="FORKHEAD"/>
</dbReference>
<dbReference type="Proteomes" id="UP001372834">
    <property type="component" value="Unassembled WGS sequence"/>
</dbReference>
<feature type="compositionally biased region" description="Basic residues" evidence="7">
    <location>
        <begin position="484"/>
        <end position="505"/>
    </location>
</feature>
<evidence type="ECO:0000256" key="2">
    <source>
        <dbReference type="ARBA" id="ARBA00023015"/>
    </source>
</evidence>
<dbReference type="GO" id="GO:0003700">
    <property type="term" value="F:DNA-binding transcription factor activity"/>
    <property type="evidence" value="ECO:0007669"/>
    <property type="project" value="InterPro"/>
</dbReference>
<feature type="region of interest" description="Disordered" evidence="7">
    <location>
        <begin position="608"/>
        <end position="644"/>
    </location>
</feature>
<dbReference type="CDD" id="cd00059">
    <property type="entry name" value="FH_FOX"/>
    <property type="match status" value="1"/>
</dbReference>
<name>A0AAN8PLB3_POLSC</name>
<comment type="subcellular location">
    <subcellularLocation>
        <location evidence="1 6">Nucleus</location>
    </subcellularLocation>
</comment>
<feature type="compositionally biased region" description="Polar residues" evidence="7">
    <location>
        <begin position="608"/>
        <end position="626"/>
    </location>
</feature>
<dbReference type="AlphaFoldDB" id="A0AAN8PLB3"/>
<evidence type="ECO:0000313" key="10">
    <source>
        <dbReference type="Proteomes" id="UP001372834"/>
    </source>
</evidence>
<dbReference type="EMBL" id="JAWJWE010000037">
    <property type="protein sequence ID" value="KAK6626130.1"/>
    <property type="molecule type" value="Genomic_DNA"/>
</dbReference>
<dbReference type="InterPro" id="IPR036388">
    <property type="entry name" value="WH-like_DNA-bd_sf"/>
</dbReference>
<sequence length="911" mass="102908">MIGWTSHSPSCGGHNTRCPTLRKEKLKKEQMKRMTMSGNRFLNQVREMADSMVRRGRRRKCPPHPGGSALTNEQHLPPSRGRSRNNESVFSKWSSVSKLESSGNFSHGEMKGPSNVSVRLDLFPEPKGTDPVKRESNESAADVGEDMKNIKRGDEYEYDDGYVECDFSKWNDTEQLNNQVVFINPEWDEIEEEKAGIPAFLNSITPTVSGEKPVPAQVTEFVVTDTESVSSVTVSLDEFAEESEEIVAVISDSEAEVIQADLLTQMDGARPTEEKKLLDPLDADAEASSLHIRNWTETDPLKSPLETVVDPIPIIVSQSEAKPIKLLTPPPPEVAKRRPTNEGLLDASKLMKASCYVMQNGKITKPFYIVKNPILREDAIYKNINKPDDVKRGYKLQNGTAVNEEDRNILSLGRTSVRKKDLNFREPQIGKFGRNQEFIRIIEHPAATARAKKIIVNKIGDSKSMQPGSGGHNGNSGTNTTNNYHHHHVHHHHSHHHSHHFHHHSHPEVNPKRPSHDPGEVFRRTAATDPVGGTCEGEDLMWLLDFKLDDLFSESSLPALSQLDDSLEQYTEFPGKFVDVDGSVSNFSESDADNKIRVEIGCQTETMTTRPNKLPNTKLTGKQQSQHKIEGKSDPTLPSRTFSDLKCSENRKPPFTYTELIECALQEKGPLTVSEIYNWISETFPYYKSWDDRWKNSVRHNLSINPYFRKGTKARQGSGHLWTVNKSEDNSKINNWKRHRFHEFEEFSKRLRYTGEVEKQETSECVSPHAIMDETELATASIEDKENRRLHRDVLMAACIENNFISTTNVSLEQSAEEILSGVKKNVEVQYLEPVKSPCEDDFLNPISKEILMGECGLLNQIELNLTAETGEHLSIVDSMTDAEHIFGIPDELNFHYDMPNHAPQLLPLAK</sequence>
<feature type="region of interest" description="Disordered" evidence="7">
    <location>
        <begin position="461"/>
        <end position="517"/>
    </location>
</feature>
<dbReference type="InterPro" id="IPR047119">
    <property type="entry name" value="FOXN2/3-like"/>
</dbReference>
<dbReference type="InterPro" id="IPR030456">
    <property type="entry name" value="TF_fork_head_CS_2"/>
</dbReference>
<dbReference type="InterPro" id="IPR036390">
    <property type="entry name" value="WH_DNA-bd_sf"/>
</dbReference>
<dbReference type="Gene3D" id="1.10.10.10">
    <property type="entry name" value="Winged helix-like DNA-binding domain superfamily/Winged helix DNA-binding domain"/>
    <property type="match status" value="1"/>
</dbReference>
<dbReference type="InterPro" id="IPR001766">
    <property type="entry name" value="Fork_head_dom"/>
</dbReference>
<dbReference type="SUPFAM" id="SSF46785">
    <property type="entry name" value="Winged helix' DNA-binding domain"/>
    <property type="match status" value="1"/>
</dbReference>
<evidence type="ECO:0000256" key="4">
    <source>
        <dbReference type="ARBA" id="ARBA00023163"/>
    </source>
</evidence>
<keyword evidence="3 6" id="KW-0238">DNA-binding</keyword>
<feature type="compositionally biased region" description="Basic and acidic residues" evidence="7">
    <location>
        <begin position="506"/>
        <end position="517"/>
    </location>
</feature>
<dbReference type="PROSITE" id="PS00658">
    <property type="entry name" value="FORK_HEAD_2"/>
    <property type="match status" value="1"/>
</dbReference>
<feature type="region of interest" description="Disordered" evidence="7">
    <location>
        <begin position="52"/>
        <end position="89"/>
    </location>
</feature>
<evidence type="ECO:0000256" key="6">
    <source>
        <dbReference type="PROSITE-ProRule" id="PRU00089"/>
    </source>
</evidence>
<gene>
    <name evidence="9" type="ORF">RUM43_006435</name>
</gene>
<dbReference type="PANTHER" id="PTHR13962:SF17">
    <property type="entry name" value="FORKHEAD BOX PROTEIN N4"/>
    <property type="match status" value="1"/>
</dbReference>
<evidence type="ECO:0000256" key="3">
    <source>
        <dbReference type="ARBA" id="ARBA00023125"/>
    </source>
</evidence>
<evidence type="ECO:0000256" key="5">
    <source>
        <dbReference type="ARBA" id="ARBA00023242"/>
    </source>
</evidence>
<feature type="region of interest" description="Disordered" evidence="7">
    <location>
        <begin position="124"/>
        <end position="143"/>
    </location>
</feature>